<comment type="caution">
    <text evidence="1">The sequence shown here is derived from an EMBL/GenBank/DDBJ whole genome shotgun (WGS) entry which is preliminary data.</text>
</comment>
<protein>
    <submittedName>
        <fullName evidence="1">Uncharacterized protein</fullName>
    </submittedName>
</protein>
<gene>
    <name evidence="1" type="ORF">GCM10007147_34790</name>
</gene>
<evidence type="ECO:0000313" key="2">
    <source>
        <dbReference type="Proteomes" id="UP000654947"/>
    </source>
</evidence>
<name>A0A919CJT1_9ACTN</name>
<dbReference type="AlphaFoldDB" id="A0A919CJT1"/>
<dbReference type="RefSeq" id="WP_193518332.1">
    <property type="nucleotide sequence ID" value="NZ_BMXL01000022.1"/>
</dbReference>
<evidence type="ECO:0000313" key="1">
    <source>
        <dbReference type="EMBL" id="GHD31808.1"/>
    </source>
</evidence>
<keyword evidence="2" id="KW-1185">Reference proteome</keyword>
<dbReference type="EMBL" id="BMXL01000022">
    <property type="protein sequence ID" value="GHD31808.1"/>
    <property type="molecule type" value="Genomic_DNA"/>
</dbReference>
<organism evidence="1 2">
    <name type="scientific">Nocardiopsis kunsanensis</name>
    <dbReference type="NCBI Taxonomy" id="141693"/>
    <lineage>
        <taxon>Bacteria</taxon>
        <taxon>Bacillati</taxon>
        <taxon>Actinomycetota</taxon>
        <taxon>Actinomycetes</taxon>
        <taxon>Streptosporangiales</taxon>
        <taxon>Nocardiopsidaceae</taxon>
        <taxon>Nocardiopsis</taxon>
    </lineage>
</organism>
<proteinExistence type="predicted"/>
<accession>A0A919CJT1</accession>
<sequence length="112" mass="12017">MNLFAIPDQRDVIVTSDAVLDGGKELSGIEIAEVAAMVDRARLETLWREVHRTYALGSWVVTPDQIYGKVTGHIRGARGADGHALQVHTLAGVEYVIPAAHARPTPPPQGAV</sequence>
<reference evidence="1 2" key="1">
    <citation type="journal article" date="2014" name="Int. J. Syst. Evol. Microbiol.">
        <title>Complete genome sequence of Corynebacterium casei LMG S-19264T (=DSM 44701T), isolated from a smear-ripened cheese.</title>
        <authorList>
            <consortium name="US DOE Joint Genome Institute (JGI-PGF)"/>
            <person name="Walter F."/>
            <person name="Albersmeier A."/>
            <person name="Kalinowski J."/>
            <person name="Ruckert C."/>
        </authorList>
    </citation>
    <scope>NUCLEOTIDE SEQUENCE [LARGE SCALE GENOMIC DNA]</scope>
    <source>
        <strain evidence="1 2">KCTC 19473</strain>
    </source>
</reference>
<dbReference type="Proteomes" id="UP000654947">
    <property type="component" value="Unassembled WGS sequence"/>
</dbReference>